<name>A0A0A9NXA0_ARUDO</name>
<reference evidence="1" key="1">
    <citation type="submission" date="2014-09" db="EMBL/GenBank/DDBJ databases">
        <authorList>
            <person name="Magalhaes I.L.F."/>
            <person name="Oliveira U."/>
            <person name="Santos F.R."/>
            <person name="Vidigal T.H.D.A."/>
            <person name="Brescovit A.D."/>
            <person name="Santos A.J."/>
        </authorList>
    </citation>
    <scope>NUCLEOTIDE SEQUENCE</scope>
    <source>
        <tissue evidence="1">Shoot tissue taken approximately 20 cm above the soil surface</tissue>
    </source>
</reference>
<dbReference type="EMBL" id="GBRH01219342">
    <property type="protein sequence ID" value="JAD78553.1"/>
    <property type="molecule type" value="Transcribed_RNA"/>
</dbReference>
<protein>
    <submittedName>
        <fullName evidence="1">Uncharacterized protein</fullName>
    </submittedName>
</protein>
<evidence type="ECO:0000313" key="1">
    <source>
        <dbReference type="EMBL" id="JAD78553.1"/>
    </source>
</evidence>
<reference evidence="1" key="2">
    <citation type="journal article" date="2015" name="Data Brief">
        <title>Shoot transcriptome of the giant reed, Arundo donax.</title>
        <authorList>
            <person name="Barrero R.A."/>
            <person name="Guerrero F.D."/>
            <person name="Moolhuijzen P."/>
            <person name="Goolsby J.A."/>
            <person name="Tidwell J."/>
            <person name="Bellgard S.E."/>
            <person name="Bellgard M.I."/>
        </authorList>
    </citation>
    <scope>NUCLEOTIDE SEQUENCE</scope>
    <source>
        <tissue evidence="1">Shoot tissue taken approximately 20 cm above the soil surface</tissue>
    </source>
</reference>
<proteinExistence type="predicted"/>
<sequence>MRHKATFEKNKQNRGKVKLHQIAGSRCYIAQRFSLKDQGNGEEVDSIDLFKSSHYNKNKGYSDAA</sequence>
<organism evidence="1">
    <name type="scientific">Arundo donax</name>
    <name type="common">Giant reed</name>
    <name type="synonym">Donax arundinaceus</name>
    <dbReference type="NCBI Taxonomy" id="35708"/>
    <lineage>
        <taxon>Eukaryota</taxon>
        <taxon>Viridiplantae</taxon>
        <taxon>Streptophyta</taxon>
        <taxon>Embryophyta</taxon>
        <taxon>Tracheophyta</taxon>
        <taxon>Spermatophyta</taxon>
        <taxon>Magnoliopsida</taxon>
        <taxon>Liliopsida</taxon>
        <taxon>Poales</taxon>
        <taxon>Poaceae</taxon>
        <taxon>PACMAD clade</taxon>
        <taxon>Arundinoideae</taxon>
        <taxon>Arundineae</taxon>
        <taxon>Arundo</taxon>
    </lineage>
</organism>
<dbReference type="AlphaFoldDB" id="A0A0A9NXA0"/>
<accession>A0A0A9NXA0</accession>